<name>A0A4D7QHZ8_9HYPH</name>
<dbReference type="Pfam" id="PF07331">
    <property type="entry name" value="TctB"/>
    <property type="match status" value="1"/>
</dbReference>
<sequence length="151" mass="15696">MRAIMGRIFNIEVASGLLVVLLGAGGLFAIGNLDMGVANDMGPGYLPRLVAWALVGTGAVMTALAAFRDHPPFPDLHWRPTLAISAATAAFGLMIDRLGMVIAVVAMTVIASLASSISRPRETPILAGLLAAGAVLVFIIGLKLAIPIWPR</sequence>
<dbReference type="KEGG" id="paqt:E8L99_17150"/>
<keyword evidence="1" id="KW-0812">Transmembrane</keyword>
<dbReference type="OrthoDB" id="5186924at2"/>
<organism evidence="3 4">
    <name type="scientific">Phreatobacter aquaticus</name>
    <dbReference type="NCBI Taxonomy" id="2570229"/>
    <lineage>
        <taxon>Bacteria</taxon>
        <taxon>Pseudomonadati</taxon>
        <taxon>Pseudomonadota</taxon>
        <taxon>Alphaproteobacteria</taxon>
        <taxon>Hyphomicrobiales</taxon>
        <taxon>Phreatobacteraceae</taxon>
        <taxon>Phreatobacter</taxon>
    </lineage>
</organism>
<dbReference type="AlphaFoldDB" id="A0A4D7QHZ8"/>
<accession>A0A4D7QHZ8</accession>
<gene>
    <name evidence="3" type="ORF">E8L99_17150</name>
</gene>
<dbReference type="InterPro" id="IPR009936">
    <property type="entry name" value="DUF1468"/>
</dbReference>
<feature type="transmembrane region" description="Helical" evidence="1">
    <location>
        <begin position="45"/>
        <end position="66"/>
    </location>
</feature>
<feature type="transmembrane region" description="Helical" evidence="1">
    <location>
        <begin position="125"/>
        <end position="149"/>
    </location>
</feature>
<keyword evidence="4" id="KW-1185">Reference proteome</keyword>
<proteinExistence type="predicted"/>
<dbReference type="EMBL" id="CP039865">
    <property type="protein sequence ID" value="QCK87360.1"/>
    <property type="molecule type" value="Genomic_DNA"/>
</dbReference>
<evidence type="ECO:0000256" key="1">
    <source>
        <dbReference type="SAM" id="Phobius"/>
    </source>
</evidence>
<dbReference type="Proteomes" id="UP000298588">
    <property type="component" value="Chromosome"/>
</dbReference>
<keyword evidence="1" id="KW-1133">Transmembrane helix</keyword>
<evidence type="ECO:0000313" key="4">
    <source>
        <dbReference type="Proteomes" id="UP000298588"/>
    </source>
</evidence>
<protein>
    <submittedName>
        <fullName evidence="3">Tripartite tricarboxylate transporter TctB family protein</fullName>
    </submittedName>
</protein>
<evidence type="ECO:0000259" key="2">
    <source>
        <dbReference type="Pfam" id="PF07331"/>
    </source>
</evidence>
<keyword evidence="1" id="KW-0472">Membrane</keyword>
<reference evidence="3 4" key="1">
    <citation type="submission" date="2019-04" db="EMBL/GenBank/DDBJ databases">
        <title>Phreatobacter aquaticus sp. nov.</title>
        <authorList>
            <person name="Choi A."/>
            <person name="Baek K."/>
        </authorList>
    </citation>
    <scope>NUCLEOTIDE SEQUENCE [LARGE SCALE GENOMIC DNA]</scope>
    <source>
        <strain evidence="3 4">NMCR1094</strain>
    </source>
</reference>
<feature type="domain" description="DUF1468" evidence="2">
    <location>
        <begin position="14"/>
        <end position="147"/>
    </location>
</feature>
<evidence type="ECO:0000313" key="3">
    <source>
        <dbReference type="EMBL" id="QCK87360.1"/>
    </source>
</evidence>